<dbReference type="AlphaFoldDB" id="A0A3D8Q1J8"/>
<evidence type="ECO:0000313" key="4">
    <source>
        <dbReference type="Proteomes" id="UP000256520"/>
    </source>
</evidence>
<protein>
    <recommendedName>
        <fullName evidence="5">Type VII secretion protein EssB</fullName>
    </recommendedName>
</protein>
<keyword evidence="2" id="KW-0812">Transmembrane</keyword>
<sequence>MTEKAPLQYGEITDNEEVIIYEIAKEQTNLVDIEQLDELKRKDVFFFECQHILADETSIRLYYKRNKAYQKLKHYRNSSKEVKRQIALQILSIDRLIGTQYTTLVHPDNIYVTSDGDVKFAFRGIRSIFVQERFNMEQLLIDQKRVLLYLFSTYAYDEITGNDLNHIKTSEPILTTIINANSMVILSSFFKKMETAPKQAAVKPAAIKKNAKTPKKNVSLLSGILVGVIIGLLSMYVLKVMPLTEASTAMANENEEIGKNEAQLIEENKALEASLTDLHTVTKAYREVIAGNTEEAIPLFESAEALDETAKQTLTEQYIVQNSLESLSKAAKIGSDEQQKVIVRKLNELNKKEANQAILSIDSNVPEVKIEQAWVKKDYNEIINLYSELVDNPRAKVLAANSYIHLDKPKEAKTLAYELKDKKLQLASLNKEKELANANKKLNAEQRKEAISKIDEEISKVNK</sequence>
<keyword evidence="1" id="KW-0175">Coiled coil</keyword>
<keyword evidence="2" id="KW-0472">Membrane</keyword>
<evidence type="ECO:0000313" key="3">
    <source>
        <dbReference type="EMBL" id="RDW21727.1"/>
    </source>
</evidence>
<dbReference type="RefSeq" id="WP_115748183.1">
    <property type="nucleotide sequence ID" value="NZ_PIOD01000002.1"/>
</dbReference>
<evidence type="ECO:0008006" key="5">
    <source>
        <dbReference type="Google" id="ProtNLM"/>
    </source>
</evidence>
<dbReference type="OrthoDB" id="4975281at2"/>
<dbReference type="Gene3D" id="1.10.510.10">
    <property type="entry name" value="Transferase(Phosphotransferase) domain 1"/>
    <property type="match status" value="1"/>
</dbReference>
<reference evidence="4" key="1">
    <citation type="submission" date="2017-11" db="EMBL/GenBank/DDBJ databases">
        <authorList>
            <person name="Zhu W."/>
        </authorList>
    </citation>
    <scope>NUCLEOTIDE SEQUENCE [LARGE SCALE GENOMIC DNA]</scope>
    <source>
        <strain evidence="4">CAU 1051</strain>
    </source>
</reference>
<evidence type="ECO:0000256" key="2">
    <source>
        <dbReference type="SAM" id="Phobius"/>
    </source>
</evidence>
<feature type="coiled-coil region" evidence="1">
    <location>
        <begin position="412"/>
        <end position="448"/>
    </location>
</feature>
<accession>A0A3D8Q1J8</accession>
<feature type="transmembrane region" description="Helical" evidence="2">
    <location>
        <begin position="218"/>
        <end position="238"/>
    </location>
</feature>
<comment type="caution">
    <text evidence="3">The sequence shown here is derived from an EMBL/GenBank/DDBJ whole genome shotgun (WGS) entry which is preliminary data.</text>
</comment>
<keyword evidence="2" id="KW-1133">Transmembrane helix</keyword>
<proteinExistence type="predicted"/>
<dbReference type="Proteomes" id="UP000256520">
    <property type="component" value="Unassembled WGS sequence"/>
</dbReference>
<organism evidence="3 4">
    <name type="scientific">Oceanobacillus chungangensis</name>
    <dbReference type="NCBI Taxonomy" id="1229152"/>
    <lineage>
        <taxon>Bacteria</taxon>
        <taxon>Bacillati</taxon>
        <taxon>Bacillota</taxon>
        <taxon>Bacilli</taxon>
        <taxon>Bacillales</taxon>
        <taxon>Bacillaceae</taxon>
        <taxon>Oceanobacillus</taxon>
    </lineage>
</organism>
<keyword evidence="4" id="KW-1185">Reference proteome</keyword>
<gene>
    <name evidence="3" type="ORF">CWR45_02310</name>
</gene>
<name>A0A3D8Q1J8_9BACI</name>
<dbReference type="EMBL" id="PIOD01000002">
    <property type="protein sequence ID" value="RDW21727.1"/>
    <property type="molecule type" value="Genomic_DNA"/>
</dbReference>
<dbReference type="InterPro" id="IPR018778">
    <property type="entry name" value="T7SS_EssB"/>
</dbReference>
<evidence type="ECO:0000256" key="1">
    <source>
        <dbReference type="SAM" id="Coils"/>
    </source>
</evidence>
<dbReference type="Pfam" id="PF10140">
    <property type="entry name" value="YukC"/>
    <property type="match status" value="1"/>
</dbReference>